<comment type="caution">
    <text evidence="2">The sequence shown here is derived from an EMBL/GenBank/DDBJ whole genome shotgun (WGS) entry which is preliminary data.</text>
</comment>
<dbReference type="AlphaFoldDB" id="A0AAN9GWW2"/>
<reference evidence="2 3" key="1">
    <citation type="submission" date="2024-02" db="EMBL/GenBank/DDBJ databases">
        <title>Chromosome-level genome assembly of the Eurasian Minnow (Phoxinus phoxinus).</title>
        <authorList>
            <person name="Oriowo T.O."/>
            <person name="Martin S."/>
            <person name="Stange M."/>
            <person name="Chrysostomakis Y."/>
            <person name="Brown T."/>
            <person name="Winkler S."/>
            <person name="Kukowka S."/>
            <person name="Myers E.W."/>
            <person name="Bohne A."/>
        </authorList>
    </citation>
    <scope>NUCLEOTIDE SEQUENCE [LARGE SCALE GENOMIC DNA]</scope>
    <source>
        <strain evidence="2">ZFMK-TIS-60720</strain>
        <tissue evidence="2">Whole Organism</tissue>
    </source>
</reference>
<evidence type="ECO:0000313" key="3">
    <source>
        <dbReference type="Proteomes" id="UP001364617"/>
    </source>
</evidence>
<protein>
    <submittedName>
        <fullName evidence="2">Uncharacterized protein</fullName>
    </submittedName>
</protein>
<evidence type="ECO:0000313" key="2">
    <source>
        <dbReference type="EMBL" id="KAK7130404.1"/>
    </source>
</evidence>
<organism evidence="2 3">
    <name type="scientific">Phoxinus phoxinus</name>
    <name type="common">Eurasian minnow</name>
    <dbReference type="NCBI Taxonomy" id="58324"/>
    <lineage>
        <taxon>Eukaryota</taxon>
        <taxon>Metazoa</taxon>
        <taxon>Chordata</taxon>
        <taxon>Craniata</taxon>
        <taxon>Vertebrata</taxon>
        <taxon>Euteleostomi</taxon>
        <taxon>Actinopterygii</taxon>
        <taxon>Neopterygii</taxon>
        <taxon>Teleostei</taxon>
        <taxon>Ostariophysi</taxon>
        <taxon>Cypriniformes</taxon>
        <taxon>Leuciscidae</taxon>
        <taxon>Phoxininae</taxon>
        <taxon>Phoxinus</taxon>
    </lineage>
</organism>
<name>A0AAN9GWW2_9TELE</name>
<gene>
    <name evidence="2" type="ORF">R3I93_019898</name>
</gene>
<accession>A0AAN9GWW2</accession>
<dbReference type="Proteomes" id="UP001364617">
    <property type="component" value="Unassembled WGS sequence"/>
</dbReference>
<dbReference type="EMBL" id="JAYKXH010000021">
    <property type="protein sequence ID" value="KAK7130404.1"/>
    <property type="molecule type" value="Genomic_DNA"/>
</dbReference>
<keyword evidence="3" id="KW-1185">Reference proteome</keyword>
<sequence length="130" mass="14329">MGPVELRDTQHDRPQATGNINHVQIQISTKVVKYPEKHLLKGHRDLTTRSKSRATRALEKSVTVGKLQLLWDSKPAIPMAHDFSQAEAPPDGSWDEAGSPEPQSGDRPALVWVTVLPCVTSVQTDDEGRS</sequence>
<evidence type="ECO:0000256" key="1">
    <source>
        <dbReference type="SAM" id="MobiDB-lite"/>
    </source>
</evidence>
<proteinExistence type="predicted"/>
<feature type="region of interest" description="Disordered" evidence="1">
    <location>
        <begin position="80"/>
        <end position="109"/>
    </location>
</feature>